<dbReference type="InterPro" id="IPR002857">
    <property type="entry name" value="Znf_CXXC"/>
</dbReference>
<evidence type="ECO:0000256" key="13">
    <source>
        <dbReference type="RuleBase" id="RU367064"/>
    </source>
</evidence>
<comment type="catalytic activity">
    <reaction evidence="10 13">
        <text>a 5-formyl-2'-deoxycytidine in DNA + 2-oxoglutarate + O2 = a 5-carboxyl-2'-deoxycytidine in DNA + succinate + CO2 + H(+)</text>
        <dbReference type="Rhea" id="RHEA:53832"/>
        <dbReference type="Rhea" id="RHEA-COMP:13656"/>
        <dbReference type="Rhea" id="RHEA-COMP:13657"/>
        <dbReference type="ChEBI" id="CHEBI:15378"/>
        <dbReference type="ChEBI" id="CHEBI:15379"/>
        <dbReference type="ChEBI" id="CHEBI:16526"/>
        <dbReference type="ChEBI" id="CHEBI:16810"/>
        <dbReference type="ChEBI" id="CHEBI:30031"/>
        <dbReference type="ChEBI" id="CHEBI:137731"/>
        <dbReference type="ChEBI" id="CHEBI:137732"/>
        <dbReference type="EC" id="1.14.11.80"/>
    </reaction>
</comment>
<feature type="region of interest" description="Disordered" evidence="14">
    <location>
        <begin position="620"/>
        <end position="948"/>
    </location>
</feature>
<dbReference type="InterPro" id="IPR024779">
    <property type="entry name" value="2OGFeDO_JBP1/TET_oxygenase_dom"/>
</dbReference>
<evidence type="ECO:0000256" key="11">
    <source>
        <dbReference type="ARBA" id="ARBA00049431"/>
    </source>
</evidence>
<feature type="compositionally biased region" description="Low complexity" evidence="14">
    <location>
        <begin position="655"/>
        <end position="665"/>
    </location>
</feature>
<evidence type="ECO:0000256" key="14">
    <source>
        <dbReference type="SAM" id="MobiDB-lite"/>
    </source>
</evidence>
<comment type="cofactor">
    <cofactor evidence="13">
        <name>Fe(2+)</name>
        <dbReference type="ChEBI" id="CHEBI:29033"/>
    </cofactor>
    <text evidence="13">Binds 1 Fe(2+) ion per subunit.</text>
</comment>
<dbReference type="PROSITE" id="PS51058">
    <property type="entry name" value="ZF_CXXC"/>
    <property type="match status" value="1"/>
</dbReference>
<comment type="catalytic activity">
    <reaction evidence="13">
        <text>a 5-methyl-2'-deoxycytidine in DNA + 2-oxoglutarate + O2 = a 5-hydroxymethyl-2'-deoxycytidine in DNA + succinate + CO2</text>
        <dbReference type="Rhea" id="RHEA:52636"/>
        <dbReference type="Rhea" id="RHEA-COMP:11370"/>
        <dbReference type="Rhea" id="RHEA-COMP:13315"/>
        <dbReference type="ChEBI" id="CHEBI:15379"/>
        <dbReference type="ChEBI" id="CHEBI:16526"/>
        <dbReference type="ChEBI" id="CHEBI:16810"/>
        <dbReference type="ChEBI" id="CHEBI:30031"/>
        <dbReference type="ChEBI" id="CHEBI:85454"/>
        <dbReference type="ChEBI" id="CHEBI:136731"/>
        <dbReference type="EC" id="1.14.11.80"/>
    </reaction>
</comment>
<name>A0A8J2W907_9CRUS</name>
<dbReference type="GO" id="GO:0005694">
    <property type="term" value="C:chromosome"/>
    <property type="evidence" value="ECO:0007669"/>
    <property type="project" value="UniProtKB-SubCell"/>
</dbReference>
<feature type="region of interest" description="Disordered" evidence="14">
    <location>
        <begin position="1"/>
        <end position="59"/>
    </location>
</feature>
<evidence type="ECO:0000313" key="17">
    <source>
        <dbReference type="Proteomes" id="UP000789390"/>
    </source>
</evidence>
<proteinExistence type="inferred from homology"/>
<feature type="compositionally biased region" description="Polar residues" evidence="14">
    <location>
        <begin position="229"/>
        <end position="242"/>
    </location>
</feature>
<dbReference type="EC" id="1.14.11.80" evidence="13"/>
<evidence type="ECO:0000256" key="2">
    <source>
        <dbReference type="ARBA" id="ARBA00007502"/>
    </source>
</evidence>
<evidence type="ECO:0000259" key="15">
    <source>
        <dbReference type="PROSITE" id="PS51058"/>
    </source>
</evidence>
<keyword evidence="9 13" id="KW-0408">Iron</keyword>
<dbReference type="GO" id="GO:0040029">
    <property type="term" value="P:epigenetic regulation of gene expression"/>
    <property type="evidence" value="ECO:0007669"/>
    <property type="project" value="InterPro"/>
</dbReference>
<dbReference type="InterPro" id="IPR040175">
    <property type="entry name" value="TET1/2/3"/>
</dbReference>
<keyword evidence="6 13" id="KW-0862">Zinc</keyword>
<feature type="region of interest" description="Disordered" evidence="14">
    <location>
        <begin position="146"/>
        <end position="281"/>
    </location>
</feature>
<evidence type="ECO:0000313" key="16">
    <source>
        <dbReference type="EMBL" id="CAH0109410.1"/>
    </source>
</evidence>
<feature type="compositionally biased region" description="Pro residues" evidence="14">
    <location>
        <begin position="706"/>
        <end position="715"/>
    </location>
</feature>
<dbReference type="GO" id="GO:0070579">
    <property type="term" value="F:DNA 5-methylcytosine dioxygenase activity"/>
    <property type="evidence" value="ECO:0007669"/>
    <property type="project" value="UniProtKB-UniRule"/>
</dbReference>
<dbReference type="InterPro" id="IPR046942">
    <property type="entry name" value="TET_oxygenase"/>
</dbReference>
<keyword evidence="3" id="KW-0158">Chromosome</keyword>
<keyword evidence="17" id="KW-1185">Reference proteome</keyword>
<feature type="compositionally biased region" description="Polar residues" evidence="14">
    <location>
        <begin position="364"/>
        <end position="373"/>
    </location>
</feature>
<feature type="region of interest" description="Disordered" evidence="14">
    <location>
        <begin position="1514"/>
        <end position="1533"/>
    </location>
</feature>
<evidence type="ECO:0000256" key="6">
    <source>
        <dbReference type="ARBA" id="ARBA00022833"/>
    </source>
</evidence>
<dbReference type="GO" id="GO:0141166">
    <property type="term" value="P:chromosomal 5-methylcytosine DNA demethylation pathway"/>
    <property type="evidence" value="ECO:0007669"/>
    <property type="project" value="UniProtKB-UniRule"/>
</dbReference>
<feature type="region of interest" description="Disordered" evidence="14">
    <location>
        <begin position="335"/>
        <end position="462"/>
    </location>
</feature>
<comment type="subcellular location">
    <subcellularLocation>
        <location evidence="1">Chromosome</location>
    </subcellularLocation>
</comment>
<organism evidence="16 17">
    <name type="scientific">Daphnia galeata</name>
    <dbReference type="NCBI Taxonomy" id="27404"/>
    <lineage>
        <taxon>Eukaryota</taxon>
        <taxon>Metazoa</taxon>
        <taxon>Ecdysozoa</taxon>
        <taxon>Arthropoda</taxon>
        <taxon>Crustacea</taxon>
        <taxon>Branchiopoda</taxon>
        <taxon>Diplostraca</taxon>
        <taxon>Cladocera</taxon>
        <taxon>Anomopoda</taxon>
        <taxon>Daphniidae</taxon>
        <taxon>Daphnia</taxon>
    </lineage>
</organism>
<dbReference type="PANTHER" id="PTHR23358">
    <property type="entry name" value="METHYLCYTOSINE DIOXYGENASE TET"/>
    <property type="match status" value="1"/>
</dbReference>
<dbReference type="GO" id="GO:0008270">
    <property type="term" value="F:zinc ion binding"/>
    <property type="evidence" value="ECO:0007669"/>
    <property type="project" value="UniProtKB-UniRule"/>
</dbReference>
<feature type="compositionally biased region" description="Basic residues" evidence="14">
    <location>
        <begin position="15"/>
        <end position="35"/>
    </location>
</feature>
<feature type="compositionally biased region" description="Pro residues" evidence="14">
    <location>
        <begin position="745"/>
        <end position="756"/>
    </location>
</feature>
<feature type="compositionally biased region" description="Low complexity" evidence="14">
    <location>
        <begin position="1514"/>
        <end position="1525"/>
    </location>
</feature>
<evidence type="ECO:0000256" key="3">
    <source>
        <dbReference type="ARBA" id="ARBA00022454"/>
    </source>
</evidence>
<feature type="compositionally biased region" description="Low complexity" evidence="14">
    <location>
        <begin position="412"/>
        <end position="423"/>
    </location>
</feature>
<feature type="compositionally biased region" description="Polar residues" evidence="14">
    <location>
        <begin position="759"/>
        <end position="774"/>
    </location>
</feature>
<dbReference type="OrthoDB" id="8854879at2759"/>
<feature type="compositionally biased region" description="Low complexity" evidence="14">
    <location>
        <begin position="525"/>
        <end position="564"/>
    </location>
</feature>
<feature type="domain" description="CXXC-type" evidence="15">
    <location>
        <begin position="463"/>
        <end position="503"/>
    </location>
</feature>
<accession>A0A8J2W907</accession>
<evidence type="ECO:0000256" key="1">
    <source>
        <dbReference type="ARBA" id="ARBA00004286"/>
    </source>
</evidence>
<evidence type="ECO:0000256" key="9">
    <source>
        <dbReference type="ARBA" id="ARBA00023004"/>
    </source>
</evidence>
<evidence type="ECO:0000256" key="7">
    <source>
        <dbReference type="ARBA" id="ARBA00022964"/>
    </source>
</evidence>
<keyword evidence="7 13" id="KW-0223">Dioxygenase</keyword>
<comment type="caution">
    <text evidence="16">The sequence shown here is derived from an EMBL/GenBank/DDBJ whole genome shotgun (WGS) entry which is preliminary data.</text>
</comment>
<evidence type="ECO:0000256" key="8">
    <source>
        <dbReference type="ARBA" id="ARBA00023002"/>
    </source>
</evidence>
<comment type="catalytic activity">
    <reaction evidence="11 13">
        <text>a 5-hydroxymethyl-2'-deoxycytidine in DNA + 2-oxoglutarate + O2 = a 5-formyl-2'-deoxycytidine in DNA + succinate + CO2 + H2O</text>
        <dbReference type="Rhea" id="RHEA:53828"/>
        <dbReference type="Rhea" id="RHEA-COMP:13315"/>
        <dbReference type="Rhea" id="RHEA-COMP:13656"/>
        <dbReference type="ChEBI" id="CHEBI:15377"/>
        <dbReference type="ChEBI" id="CHEBI:15379"/>
        <dbReference type="ChEBI" id="CHEBI:16526"/>
        <dbReference type="ChEBI" id="CHEBI:16810"/>
        <dbReference type="ChEBI" id="CHEBI:30031"/>
        <dbReference type="ChEBI" id="CHEBI:136731"/>
        <dbReference type="ChEBI" id="CHEBI:137731"/>
        <dbReference type="EC" id="1.14.11.80"/>
    </reaction>
</comment>
<feature type="compositionally biased region" description="Polar residues" evidence="14">
    <location>
        <begin position="935"/>
        <end position="948"/>
    </location>
</feature>
<comment type="similarity">
    <text evidence="2 13">Belongs to the TET family.</text>
</comment>
<keyword evidence="8 13" id="KW-0560">Oxidoreductase</keyword>
<gene>
    <name evidence="16" type="ORF">DGAL_LOCUS12888</name>
</gene>
<dbReference type="Proteomes" id="UP000789390">
    <property type="component" value="Unassembled WGS sequence"/>
</dbReference>
<dbReference type="Pfam" id="PF12851">
    <property type="entry name" value="Tet_JBP"/>
    <property type="match status" value="1"/>
</dbReference>
<dbReference type="SMART" id="SM01333">
    <property type="entry name" value="Tet_JBP"/>
    <property type="match status" value="1"/>
</dbReference>
<protein>
    <recommendedName>
        <fullName evidence="13">Methylcytosine dioxygenase TET</fullName>
        <ecNumber evidence="13">1.14.11.80</ecNumber>
    </recommendedName>
</protein>
<comment type="cofactor">
    <cofactor evidence="13">
        <name>Zn(2+)</name>
        <dbReference type="ChEBI" id="CHEBI:29105"/>
    </cofactor>
    <text evidence="13">The zinc ions have a structural role.</text>
</comment>
<evidence type="ECO:0000256" key="10">
    <source>
        <dbReference type="ARBA" id="ARBA00047840"/>
    </source>
</evidence>
<dbReference type="EMBL" id="CAKKLH010000292">
    <property type="protein sequence ID" value="CAH0109410.1"/>
    <property type="molecule type" value="Genomic_DNA"/>
</dbReference>
<dbReference type="GO" id="GO:0003677">
    <property type="term" value="F:DNA binding"/>
    <property type="evidence" value="ECO:0007669"/>
    <property type="project" value="InterPro"/>
</dbReference>
<keyword evidence="5 12" id="KW-0863">Zinc-finger</keyword>
<feature type="region of interest" description="Disordered" evidence="14">
    <location>
        <begin position="513"/>
        <end position="572"/>
    </location>
</feature>
<feature type="compositionally biased region" description="Low complexity" evidence="14">
    <location>
        <begin position="904"/>
        <end position="925"/>
    </location>
</feature>
<evidence type="ECO:0000256" key="5">
    <source>
        <dbReference type="ARBA" id="ARBA00022771"/>
    </source>
</evidence>
<dbReference type="GO" id="GO:0005634">
    <property type="term" value="C:nucleus"/>
    <property type="evidence" value="ECO:0007669"/>
    <property type="project" value="UniProtKB-UniRule"/>
</dbReference>
<dbReference type="CDD" id="cd18892">
    <property type="entry name" value="TET"/>
    <property type="match status" value="1"/>
</dbReference>
<feature type="compositionally biased region" description="Low complexity" evidence="14">
    <location>
        <begin position="854"/>
        <end position="869"/>
    </location>
</feature>
<keyword evidence="4 13" id="KW-0479">Metal-binding</keyword>
<comment type="function">
    <text evidence="13">Dioxygenase that catalyzes the conversion of the modified genomic base 5-methylcytosine (5mC) into 5-hydroxymethylcytosine (5hmC) and plays a key role in epigenetic chromatin reprogramming during embryonic development.</text>
</comment>
<reference evidence="16" key="1">
    <citation type="submission" date="2021-11" db="EMBL/GenBank/DDBJ databases">
        <authorList>
            <person name="Schell T."/>
        </authorList>
    </citation>
    <scope>NUCLEOTIDE SEQUENCE</scope>
    <source>
        <strain evidence="16">M5</strain>
    </source>
</reference>
<feature type="compositionally biased region" description="Polar residues" evidence="14">
    <location>
        <begin position="637"/>
        <end position="646"/>
    </location>
</feature>
<feature type="compositionally biased region" description="Polar residues" evidence="14">
    <location>
        <begin position="336"/>
        <end position="346"/>
    </location>
</feature>
<evidence type="ECO:0000256" key="12">
    <source>
        <dbReference type="PROSITE-ProRule" id="PRU00509"/>
    </source>
</evidence>
<evidence type="ECO:0000256" key="4">
    <source>
        <dbReference type="ARBA" id="ARBA00022723"/>
    </source>
</evidence>
<dbReference type="PANTHER" id="PTHR23358:SF6">
    <property type="entry name" value="METHYLCYTOSINE DIOXYGENASE TET"/>
    <property type="match status" value="1"/>
</dbReference>
<sequence>MGDANVQTSGGGGPGHHHPHQLHHHHHHHQLHHHQPINAGPQHHGPPQHHDTTAALSFGLGFFPDPSEINSKSLPPFSSFGETEGLGEGLSGRLLDLGGGNGGPPPWDLYGEGLSARLIDVGAPTPLGLGIGVGVGLGLGFAPPPPSAIPARDNQPGPPGNNSGPGGVQYRPWESKNHPDSNGNPPTLLELGRMMAVTPPPGNTTPTNPSGFSELQLFPPHGSSPKLPSFQSQFQHSYSASSPGPHPPPLTAINADPNGFHASGPGPGGGPGSAVIQNNNNINNNNVRYPLVPAPVHPIQRPEVVVGGHAPHPGAFVHHERAAVTAVHHLGPFPSVGQQAATNPQHYPTLPADYNNGVQRPALLQSSGPSPINNVIKLETEDSRSPFSSQGSLPARQPAGDGRKKEKRKYRASSMESSSSEASDAQVPSISSTARGFKHPHIHSMTGGSNGHDSSMDCDGKQSKKKRKRCGECVGCMRKDNCASCAPCRNDKSHQICKMRRCEKLTEKKIKIPREKGEGRAARQSANNSTNNSSNNSSTSASNSTLAAQPSSTATPPTPTSTMANGNVPSANWDRGYAPNAWAPAAQPAVVNGTTDENQWSAGYQPETYDPTFNFNPLQQQQQQQGGFHPPAPVVDTFTNGVQTNGFRPRPSPQPQQIQIGGFSPHMTSPHPSPGSGQQMNGRCGSVPPHFNGQDGGFMNGSPFTSPSPRPPSSNNPPSGGGGGENFRNGGSNSVESNGQQIHPNGPPGYPSPSPIPHQSSLNSNGGYPGQQQGKVEPWEPGNESKQQRSTPHEELNNRLKEKILSKQQMQQQQQQQHSFQQQQHELQSNGGQGYYMNYPYQQNNEEYSDQHFNPTSASSPSSSTGNNNVRLDVHLEPNSTSSTAHFLGPAHPQNGGTGGGNHQGESQQQQQIPQLLQSPTTTSPSSPPPPRNNGGCQVNHLTPTSAAPQDLEQDRLNKLKNNVKDEVPPCQCFPSDQLPQEPGPYYTHLGFGESVASLRQLMERRTGLAGRAIRFEKILYTGKEGKTAQGCPIAKWIIRRSSLEEKVLCLIKERRGHRCQTTWLIVISVAWEGLALRDSDYLYGELVYRLNAHGVATNRRCATNEDRTCACQGLDPNTCGASFSFGCSWSMFFNGCKFARSKQQTVRKFRLSDESQEADIGDRLQRFATAIAPLYKRIAPDAYANQVQFEEKAVDCRLGLTPGRPFAGVTACFDFCSHSHKDIHDMNNGCTVVTTLTRHRGFHKPTDDEQLHVLPHYILDQVDEYNSVEGQRNKVDSGAIEILNKYPCIMRRHSEPIPSKNKRKTQAQSDPIVYTPANEDAALLQSSHVTSSTYYERSPSHPFLEQSMEIRTLQSQNYRPAFTNWGGYIATQQQQGYWQQPHNNYRPPDPQLSQWWRQNVSCPPVEMRPFGPVHPIQPFQPPPIKPRVTVQVSDNEENFKDPNIGGVAIALTHGSVLFECAKHELHATTALRNPNRRNPTRISLVLYQHRNMNESKHGFYVNEKKMERKRIEQQQQQEALTTQQPSNNWFNTPTPTHSYSYTWPAPSYHQQQQPVLPSIHHAFPYQLSHPYNP</sequence>
<feature type="compositionally biased region" description="Basic and acidic residues" evidence="14">
    <location>
        <begin position="791"/>
        <end position="805"/>
    </location>
</feature>
<dbReference type="GO" id="GO:0045944">
    <property type="term" value="P:positive regulation of transcription by RNA polymerase II"/>
    <property type="evidence" value="ECO:0007669"/>
    <property type="project" value="TreeGrafter"/>
</dbReference>
<feature type="compositionally biased region" description="Low complexity" evidence="14">
    <location>
        <begin position="808"/>
        <end position="824"/>
    </location>
</feature>